<gene>
    <name evidence="2" type="ORF">LCGC14_2865430</name>
</gene>
<dbReference type="AlphaFoldDB" id="A0A0F8Y4B2"/>
<feature type="compositionally biased region" description="Acidic residues" evidence="1">
    <location>
        <begin position="56"/>
        <end position="65"/>
    </location>
</feature>
<dbReference type="EMBL" id="LAZR01055482">
    <property type="protein sequence ID" value="KKK76262.1"/>
    <property type="molecule type" value="Genomic_DNA"/>
</dbReference>
<evidence type="ECO:0000313" key="2">
    <source>
        <dbReference type="EMBL" id="KKK76262.1"/>
    </source>
</evidence>
<protein>
    <submittedName>
        <fullName evidence="2">Uncharacterized protein</fullName>
    </submittedName>
</protein>
<reference evidence="2" key="1">
    <citation type="journal article" date="2015" name="Nature">
        <title>Complex archaea that bridge the gap between prokaryotes and eukaryotes.</title>
        <authorList>
            <person name="Spang A."/>
            <person name="Saw J.H."/>
            <person name="Jorgensen S.L."/>
            <person name="Zaremba-Niedzwiedzka K."/>
            <person name="Martijn J."/>
            <person name="Lind A.E."/>
            <person name="van Eijk R."/>
            <person name="Schleper C."/>
            <person name="Guy L."/>
            <person name="Ettema T.J."/>
        </authorList>
    </citation>
    <scope>NUCLEOTIDE SEQUENCE</scope>
</reference>
<organism evidence="2">
    <name type="scientific">marine sediment metagenome</name>
    <dbReference type="NCBI Taxonomy" id="412755"/>
    <lineage>
        <taxon>unclassified sequences</taxon>
        <taxon>metagenomes</taxon>
        <taxon>ecological metagenomes</taxon>
    </lineage>
</organism>
<proteinExistence type="predicted"/>
<evidence type="ECO:0000256" key="1">
    <source>
        <dbReference type="SAM" id="MobiDB-lite"/>
    </source>
</evidence>
<feature type="region of interest" description="Disordered" evidence="1">
    <location>
        <begin position="43"/>
        <end position="65"/>
    </location>
</feature>
<accession>A0A0F8Y4B2</accession>
<name>A0A0F8Y4B2_9ZZZZ</name>
<feature type="compositionally biased region" description="Basic and acidic residues" evidence="1">
    <location>
        <begin position="46"/>
        <end position="55"/>
    </location>
</feature>
<sequence>MEKIGTFGVRSHDRRLYAKVNEIVDWINNKERQNRKLQIKINQHNEQFREDHPDWNEPEGEINDD</sequence>
<comment type="caution">
    <text evidence="2">The sequence shown here is derived from an EMBL/GenBank/DDBJ whole genome shotgun (WGS) entry which is preliminary data.</text>
</comment>